<dbReference type="Proteomes" id="UP000018851">
    <property type="component" value="Chromosome"/>
</dbReference>
<dbReference type="InterPro" id="IPR010775">
    <property type="entry name" value="DUF1365"/>
</dbReference>
<dbReference type="eggNOG" id="COG3496">
    <property type="taxonomic scope" value="Bacteria"/>
</dbReference>
<dbReference type="EMBL" id="CP006644">
    <property type="protein sequence ID" value="AHE52339.1"/>
    <property type="molecule type" value="Genomic_DNA"/>
</dbReference>
<sequence length="251" mass="28358">MTASALYRGIVVHRRTRPRRHHLRYRIFQMLIDLDEVAALGDRLRLFAHNRFGVTAFHDRDYGDRSGRPLRTQAQEMLARAGVVAPLGAIRLLTMPRVLGHGFNPLTIWFCHAQDGLLVALIHEVTNTFDERHSYVIAVADPHAPIIRQRCDKRFYVSPFLDLDLVYDFAIRPPGEGVATAVTASDGEGALMVARFEGERRALTDRTILAACLAHPLLTVKVVAAIHVEALRLWLKRIDVRRHVKPVETKG</sequence>
<evidence type="ECO:0000313" key="1">
    <source>
        <dbReference type="EMBL" id="AHE52339.1"/>
    </source>
</evidence>
<dbReference type="RefSeq" id="WP_039996370.1">
    <property type="nucleotide sequence ID" value="NZ_CP006644.1"/>
</dbReference>
<accession>W0A313</accession>
<organism evidence="1 2">
    <name type="scientific">Sphingomonas sanxanigenens DSM 19645 = NX02</name>
    <dbReference type="NCBI Taxonomy" id="1123269"/>
    <lineage>
        <taxon>Bacteria</taxon>
        <taxon>Pseudomonadati</taxon>
        <taxon>Pseudomonadota</taxon>
        <taxon>Alphaproteobacteria</taxon>
        <taxon>Sphingomonadales</taxon>
        <taxon>Sphingomonadaceae</taxon>
        <taxon>Sphingomonas</taxon>
    </lineage>
</organism>
<dbReference type="AlphaFoldDB" id="W0A313"/>
<reference evidence="1 2" key="1">
    <citation type="submission" date="2013-07" db="EMBL/GenBank/DDBJ databases">
        <title>Completed genome of Sphingomonas sanxanigenens NX02.</title>
        <authorList>
            <person name="Ma T."/>
            <person name="Huang H."/>
            <person name="Wu M."/>
            <person name="Li X."/>
            <person name="Li G."/>
        </authorList>
    </citation>
    <scope>NUCLEOTIDE SEQUENCE [LARGE SCALE GENOMIC DNA]</scope>
    <source>
        <strain evidence="1 2">NX02</strain>
    </source>
</reference>
<name>W0A313_9SPHN</name>
<dbReference type="STRING" id="1123269.NX02_02910"/>
<dbReference type="PANTHER" id="PTHR33973">
    <property type="entry name" value="OS07G0153300 PROTEIN"/>
    <property type="match status" value="1"/>
</dbReference>
<evidence type="ECO:0008006" key="3">
    <source>
        <dbReference type="Google" id="ProtNLM"/>
    </source>
</evidence>
<proteinExistence type="predicted"/>
<dbReference type="HOGENOM" id="CLU_065913_1_0_5"/>
<evidence type="ECO:0000313" key="2">
    <source>
        <dbReference type="Proteomes" id="UP000018851"/>
    </source>
</evidence>
<protein>
    <recommendedName>
        <fullName evidence="3">DUF1365 domain-containing protein</fullName>
    </recommendedName>
</protein>
<dbReference type="PATRIC" id="fig|1123269.5.peg.562"/>
<keyword evidence="2" id="KW-1185">Reference proteome</keyword>
<dbReference type="KEGG" id="ssan:NX02_02910"/>
<dbReference type="PANTHER" id="PTHR33973:SF4">
    <property type="entry name" value="OS07G0153300 PROTEIN"/>
    <property type="match status" value="1"/>
</dbReference>
<gene>
    <name evidence="1" type="ORF">NX02_02910</name>
</gene>
<dbReference type="Pfam" id="PF07103">
    <property type="entry name" value="DUF1365"/>
    <property type="match status" value="1"/>
</dbReference>